<feature type="transmembrane region" description="Helical" evidence="7">
    <location>
        <begin position="57"/>
        <end position="78"/>
    </location>
</feature>
<feature type="transmembrane region" description="Helical" evidence="7">
    <location>
        <begin position="311"/>
        <end position="330"/>
    </location>
</feature>
<dbReference type="RefSeq" id="XP_007738167.1">
    <property type="nucleotide sequence ID" value="XM_007739977.1"/>
</dbReference>
<feature type="transmembrane region" description="Helical" evidence="7">
    <location>
        <begin position="496"/>
        <end position="518"/>
    </location>
</feature>
<comment type="caution">
    <text evidence="9">The sequence shown here is derived from an EMBL/GenBank/DDBJ whole genome shotgun (WGS) entry which is preliminary data.</text>
</comment>
<feature type="domain" description="Major facilitator superfamily (MFS) profile" evidence="8">
    <location>
        <begin position="59"/>
        <end position="523"/>
    </location>
</feature>
<keyword evidence="3 7" id="KW-0812">Transmembrane</keyword>
<feature type="region of interest" description="Disordered" evidence="6">
    <location>
        <begin position="1"/>
        <end position="47"/>
    </location>
</feature>
<accession>W9XAY5</accession>
<dbReference type="SUPFAM" id="SSF103473">
    <property type="entry name" value="MFS general substrate transporter"/>
    <property type="match status" value="1"/>
</dbReference>
<dbReference type="Pfam" id="PF07690">
    <property type="entry name" value="MFS_1"/>
    <property type="match status" value="1"/>
</dbReference>
<evidence type="ECO:0000256" key="4">
    <source>
        <dbReference type="ARBA" id="ARBA00022989"/>
    </source>
</evidence>
<feature type="transmembrane region" description="Helical" evidence="7">
    <location>
        <begin position="401"/>
        <end position="419"/>
    </location>
</feature>
<proteinExistence type="predicted"/>
<keyword evidence="4 7" id="KW-1133">Transmembrane helix</keyword>
<organism evidence="9 10">
    <name type="scientific">Capronia epimyces CBS 606.96</name>
    <dbReference type="NCBI Taxonomy" id="1182542"/>
    <lineage>
        <taxon>Eukaryota</taxon>
        <taxon>Fungi</taxon>
        <taxon>Dikarya</taxon>
        <taxon>Ascomycota</taxon>
        <taxon>Pezizomycotina</taxon>
        <taxon>Eurotiomycetes</taxon>
        <taxon>Chaetothyriomycetidae</taxon>
        <taxon>Chaetothyriales</taxon>
        <taxon>Herpotrichiellaceae</taxon>
        <taxon>Capronia</taxon>
    </lineage>
</organism>
<dbReference type="InterPro" id="IPR011701">
    <property type="entry name" value="MFS"/>
</dbReference>
<gene>
    <name evidence="9" type="ORF">A1O3_09886</name>
</gene>
<dbReference type="AlphaFoldDB" id="W9XAY5"/>
<feature type="transmembrane region" description="Helical" evidence="7">
    <location>
        <begin position="90"/>
        <end position="113"/>
    </location>
</feature>
<evidence type="ECO:0000313" key="10">
    <source>
        <dbReference type="Proteomes" id="UP000019478"/>
    </source>
</evidence>
<dbReference type="CDD" id="cd17323">
    <property type="entry name" value="MFS_Tpo1_MDR_like"/>
    <property type="match status" value="1"/>
</dbReference>
<dbReference type="HOGENOM" id="CLU_008455_8_4_1"/>
<dbReference type="EMBL" id="AMGY01000010">
    <property type="protein sequence ID" value="EXJ77657.1"/>
    <property type="molecule type" value="Genomic_DNA"/>
</dbReference>
<dbReference type="Proteomes" id="UP000019478">
    <property type="component" value="Unassembled WGS sequence"/>
</dbReference>
<name>W9XAY5_9EURO</name>
<dbReference type="PANTHER" id="PTHR23502">
    <property type="entry name" value="MAJOR FACILITATOR SUPERFAMILY"/>
    <property type="match status" value="1"/>
</dbReference>
<dbReference type="STRING" id="1182542.W9XAY5"/>
<reference evidence="9 10" key="1">
    <citation type="submission" date="2013-03" db="EMBL/GenBank/DDBJ databases">
        <title>The Genome Sequence of Capronia epimyces CBS 606.96.</title>
        <authorList>
            <consortium name="The Broad Institute Genomics Platform"/>
            <person name="Cuomo C."/>
            <person name="de Hoog S."/>
            <person name="Gorbushina A."/>
            <person name="Walker B."/>
            <person name="Young S.K."/>
            <person name="Zeng Q."/>
            <person name="Gargeya S."/>
            <person name="Fitzgerald M."/>
            <person name="Haas B."/>
            <person name="Abouelleil A."/>
            <person name="Allen A.W."/>
            <person name="Alvarado L."/>
            <person name="Arachchi H.M."/>
            <person name="Berlin A.M."/>
            <person name="Chapman S.B."/>
            <person name="Gainer-Dewar J."/>
            <person name="Goldberg J."/>
            <person name="Griggs A."/>
            <person name="Gujja S."/>
            <person name="Hansen M."/>
            <person name="Howarth C."/>
            <person name="Imamovic A."/>
            <person name="Ireland A."/>
            <person name="Larimer J."/>
            <person name="McCowan C."/>
            <person name="Murphy C."/>
            <person name="Pearson M."/>
            <person name="Poon T.W."/>
            <person name="Priest M."/>
            <person name="Roberts A."/>
            <person name="Saif S."/>
            <person name="Shea T."/>
            <person name="Sisk P."/>
            <person name="Sykes S."/>
            <person name="Wortman J."/>
            <person name="Nusbaum C."/>
            <person name="Birren B."/>
        </authorList>
    </citation>
    <scope>NUCLEOTIDE SEQUENCE [LARGE SCALE GENOMIC DNA]</scope>
    <source>
        <strain evidence="9 10">CBS 606.96</strain>
    </source>
</reference>
<dbReference type="PANTHER" id="PTHR23502:SF51">
    <property type="entry name" value="QUINIDINE RESISTANCE PROTEIN 1-RELATED"/>
    <property type="match status" value="1"/>
</dbReference>
<feature type="transmembrane region" description="Helical" evidence="7">
    <location>
        <begin position="471"/>
        <end position="490"/>
    </location>
</feature>
<dbReference type="OrthoDB" id="440553at2759"/>
<dbReference type="InterPro" id="IPR036259">
    <property type="entry name" value="MFS_trans_sf"/>
</dbReference>
<evidence type="ECO:0000256" key="7">
    <source>
        <dbReference type="SAM" id="Phobius"/>
    </source>
</evidence>
<dbReference type="GeneID" id="19173967"/>
<evidence type="ECO:0000256" key="3">
    <source>
        <dbReference type="ARBA" id="ARBA00022692"/>
    </source>
</evidence>
<feature type="transmembrane region" description="Helical" evidence="7">
    <location>
        <begin position="213"/>
        <end position="233"/>
    </location>
</feature>
<feature type="compositionally biased region" description="Low complexity" evidence="6">
    <location>
        <begin position="30"/>
        <end position="41"/>
    </location>
</feature>
<feature type="transmembrane region" description="Helical" evidence="7">
    <location>
        <begin position="342"/>
        <end position="362"/>
    </location>
</feature>
<keyword evidence="10" id="KW-1185">Reference proteome</keyword>
<sequence>MAEPLTQKTLAEGAPQNDQGSDHDPNQVSATGQGQAQQETATHNDQPYTVFREREKIAIILTASFLALASPLSSAAYFPAINTLSADLHVSVSVMNLTVTAYQIFQGLAPSFIGTFSDTKGRRPAYLACFIIYLAANCGLATQKSYAALFVLRCLQASGSSGTIALASAAVADVSTRAERGKYLGYASMGVTLGPALGPVIGGAIDQALGWRWIFWFLAIYGGFLLLVVILLFPETCRSVVGNASVPPQRWNRTVYQMYRVARDKNGSHAGEERERWNGHEINRGSIMPPRWRPRPWNVFRIALQKEASIILVYGGLIYAGYMMVLSTLTSELHKRYGLDSLHIGLCYLPIGVGSLTSRWTVGTLLDRNFKRHARQQGMAIVANRQQNIDNFNVERARLQITLPFLMGSALFLIAYGWVMNFKTSIAAPEVLLFFVGHFTTGTNTSLNTLIVDTNRESPATATASSNLFRCLLGAGSVAVGTPLIQRIGIGWTGTFVAGVYLIGSPALLLLYMYGMGWRKELKDRERRKEEAKVKC</sequence>
<dbReference type="Gene3D" id="1.20.1250.20">
    <property type="entry name" value="MFS general substrate transporter like domains"/>
    <property type="match status" value="1"/>
</dbReference>
<feature type="transmembrane region" description="Helical" evidence="7">
    <location>
        <begin position="183"/>
        <end position="201"/>
    </location>
</feature>
<dbReference type="FunFam" id="1.20.1720.10:FF:000009">
    <property type="entry name" value="MFS multidrug transporter"/>
    <property type="match status" value="1"/>
</dbReference>
<evidence type="ECO:0000256" key="6">
    <source>
        <dbReference type="SAM" id="MobiDB-lite"/>
    </source>
</evidence>
<evidence type="ECO:0000256" key="1">
    <source>
        <dbReference type="ARBA" id="ARBA00004141"/>
    </source>
</evidence>
<feature type="transmembrane region" description="Helical" evidence="7">
    <location>
        <begin position="431"/>
        <end position="451"/>
    </location>
</feature>
<dbReference type="PROSITE" id="PS50850">
    <property type="entry name" value="MFS"/>
    <property type="match status" value="1"/>
</dbReference>
<dbReference type="eggNOG" id="KOG0255">
    <property type="taxonomic scope" value="Eukaryota"/>
</dbReference>
<comment type="subcellular location">
    <subcellularLocation>
        <location evidence="1">Membrane</location>
        <topology evidence="1">Multi-pass membrane protein</topology>
    </subcellularLocation>
</comment>
<protein>
    <recommendedName>
        <fullName evidence="8">Major facilitator superfamily (MFS) profile domain-containing protein</fullName>
    </recommendedName>
</protein>
<keyword evidence="2" id="KW-0813">Transport</keyword>
<dbReference type="GO" id="GO:0022857">
    <property type="term" value="F:transmembrane transporter activity"/>
    <property type="evidence" value="ECO:0007669"/>
    <property type="project" value="InterPro"/>
</dbReference>
<evidence type="ECO:0000313" key="9">
    <source>
        <dbReference type="EMBL" id="EXJ77657.1"/>
    </source>
</evidence>
<evidence type="ECO:0000259" key="8">
    <source>
        <dbReference type="PROSITE" id="PS50850"/>
    </source>
</evidence>
<dbReference type="InterPro" id="IPR020846">
    <property type="entry name" value="MFS_dom"/>
</dbReference>
<dbReference type="Gene3D" id="1.20.1720.10">
    <property type="entry name" value="Multidrug resistance protein D"/>
    <property type="match status" value="1"/>
</dbReference>
<evidence type="ECO:0000256" key="5">
    <source>
        <dbReference type="ARBA" id="ARBA00023136"/>
    </source>
</evidence>
<keyword evidence="5 7" id="KW-0472">Membrane</keyword>
<evidence type="ECO:0000256" key="2">
    <source>
        <dbReference type="ARBA" id="ARBA00022448"/>
    </source>
</evidence>
<dbReference type="GO" id="GO:0005886">
    <property type="term" value="C:plasma membrane"/>
    <property type="evidence" value="ECO:0007669"/>
    <property type="project" value="TreeGrafter"/>
</dbReference>